<evidence type="ECO:0000313" key="3">
    <source>
        <dbReference type="Proteomes" id="UP000192775"/>
    </source>
</evidence>
<dbReference type="EMBL" id="CP020717">
    <property type="protein sequence ID" value="ARJ07797.1"/>
    <property type="molecule type" value="Genomic_DNA"/>
</dbReference>
<reference evidence="2 3" key="1">
    <citation type="submission" date="2017-04" db="EMBL/GenBank/DDBJ databases">
        <authorList>
            <person name="Afonso C.L."/>
            <person name="Miller P.J."/>
            <person name="Scott M.A."/>
            <person name="Spackman E."/>
            <person name="Goraichik I."/>
            <person name="Dimitrov K.M."/>
            <person name="Suarez D.L."/>
            <person name="Swayne D.E."/>
        </authorList>
    </citation>
    <scope>NUCLEOTIDE SEQUENCE [LARGE SCALE GENOMIC DNA]</scope>
    <source>
        <strain evidence="3">XA(T)</strain>
        <plasmid evidence="3">Plasmid unnamed2</plasmid>
    </source>
</reference>
<dbReference type="AlphaFoldDB" id="A0A1X9LRR1"/>
<geneLocation type="plasmid" evidence="2">
    <name>unnamed2</name>
</geneLocation>
<dbReference type="Proteomes" id="UP000192775">
    <property type="component" value="Plasmid unnamed2"/>
</dbReference>
<gene>
    <name evidence="2" type="ORF">B5808_20620</name>
</gene>
<keyword evidence="2" id="KW-0614">Plasmid</keyword>
<keyword evidence="3" id="KW-1185">Reference proteome</keyword>
<feature type="domain" description="DUF3846" evidence="1">
    <location>
        <begin position="9"/>
        <end position="106"/>
    </location>
</feature>
<dbReference type="InterPro" id="IPR024559">
    <property type="entry name" value="DUF3846"/>
</dbReference>
<sequence length="127" mass="13738">MTSYLGVKIDAEGSIHIVEFAAEDVHDRLAALYRLIGCDVVETVDVHHGVTVWVDEEGLYRQDPNPMLTAVVRQSVPQQTPIHGAGVFLASTEDGDIASLSQDQALAVVQWWLHSSPTADLAAASFV</sequence>
<dbReference type="RefSeq" id="WP_085021929.1">
    <property type="nucleotide sequence ID" value="NZ_BMHD01000004.1"/>
</dbReference>
<organism evidence="2 3">
    <name type="scientific">Cnuibacter physcomitrellae</name>
    <dbReference type="NCBI Taxonomy" id="1619308"/>
    <lineage>
        <taxon>Bacteria</taxon>
        <taxon>Bacillati</taxon>
        <taxon>Actinomycetota</taxon>
        <taxon>Actinomycetes</taxon>
        <taxon>Micrococcales</taxon>
        <taxon>Microbacteriaceae</taxon>
        <taxon>Cnuibacter</taxon>
    </lineage>
</organism>
<dbReference type="Pfam" id="PF12957">
    <property type="entry name" value="DUF3846"/>
    <property type="match status" value="1"/>
</dbReference>
<accession>A0A1X9LRR1</accession>
<evidence type="ECO:0000313" key="2">
    <source>
        <dbReference type="EMBL" id="ARJ07797.1"/>
    </source>
</evidence>
<proteinExistence type="predicted"/>
<name>A0A1X9LRR1_9MICO</name>
<evidence type="ECO:0000259" key="1">
    <source>
        <dbReference type="Pfam" id="PF12957"/>
    </source>
</evidence>
<protein>
    <recommendedName>
        <fullName evidence="1">DUF3846 domain-containing protein</fullName>
    </recommendedName>
</protein>
<dbReference type="KEGG" id="cphy:B5808_20620"/>